<feature type="domain" description="Extensin-like C-terminal" evidence="3">
    <location>
        <begin position="299"/>
        <end position="449"/>
    </location>
</feature>
<keyword evidence="5" id="KW-1185">Reference proteome</keyword>
<dbReference type="Pfam" id="PF06904">
    <property type="entry name" value="Extensin-like_C"/>
    <property type="match status" value="1"/>
</dbReference>
<feature type="signal peptide" evidence="2">
    <location>
        <begin position="1"/>
        <end position="24"/>
    </location>
</feature>
<evidence type="ECO:0000313" key="4">
    <source>
        <dbReference type="EMBL" id="SIT01826.1"/>
    </source>
</evidence>
<dbReference type="AlphaFoldDB" id="A0A1N7NU78"/>
<evidence type="ECO:0000259" key="3">
    <source>
        <dbReference type="Pfam" id="PF06904"/>
    </source>
</evidence>
<feature type="chain" id="PRO_5012636665" evidence="2">
    <location>
        <begin position="25"/>
        <end position="449"/>
    </location>
</feature>
<evidence type="ECO:0000256" key="1">
    <source>
        <dbReference type="SAM" id="MobiDB-lite"/>
    </source>
</evidence>
<organism evidence="4 5">
    <name type="scientific">Gemmobacter megaterium</name>
    <dbReference type="NCBI Taxonomy" id="1086013"/>
    <lineage>
        <taxon>Bacteria</taxon>
        <taxon>Pseudomonadati</taxon>
        <taxon>Pseudomonadota</taxon>
        <taxon>Alphaproteobacteria</taxon>
        <taxon>Rhodobacterales</taxon>
        <taxon>Paracoccaceae</taxon>
        <taxon>Gemmobacter</taxon>
    </lineage>
</organism>
<keyword evidence="2" id="KW-0732">Signal</keyword>
<dbReference type="InterPro" id="IPR009683">
    <property type="entry name" value="Extensin-like_C"/>
</dbReference>
<evidence type="ECO:0000256" key="2">
    <source>
        <dbReference type="SAM" id="SignalP"/>
    </source>
</evidence>
<sequence>MRFGGVWLRTGAIMLVGLAGPALAQAPEHSPRPLSRPLPETAPPMARPALTIMPEHAPRRRPAGQGAGGAVAVPPPVALPEIVLPQLGRLALASVPPPGLQPVAPAALPQAEGLALSVAPPPGLVAPDAARSVQQPLVADAAVPQDWQPTAAPSHRPVLRKEGVAPGLAALSRPAELPGDPGFERSAPPPARGAEAGEGAVLHDSPAQRPKARPAGLMASAAPAPGMAARLVAALRPEPRPAGLVRKARPATQPENLAPVAAIIRPAPGTGPVTGRRGSVCGVPGIQGETIGPIVARVGGCGVPNPVRITSVAGVKLSQPSIVDCDTARALNAWVERGLKPAFGATGGGVAGLQIAGHYVCRTRNHKKGARLSEHSRGKAIDISAIILANGQALSILRDYRGRSGQPIRQAHKAACGIFGTTLGPGSDGMHEDHLHFDTARHRNGPYCR</sequence>
<protein>
    <submittedName>
        <fullName evidence="4">Uncharacterized conserved protein</fullName>
    </submittedName>
</protein>
<proteinExistence type="predicted"/>
<reference evidence="4 5" key="1">
    <citation type="submission" date="2017-01" db="EMBL/GenBank/DDBJ databases">
        <authorList>
            <person name="Mah S.A."/>
            <person name="Swanson W.J."/>
            <person name="Moy G.W."/>
            <person name="Vacquier V.D."/>
        </authorList>
    </citation>
    <scope>NUCLEOTIDE SEQUENCE [LARGE SCALE GENOMIC DNA]</scope>
    <source>
        <strain evidence="4 5">DSM 26375</strain>
    </source>
</reference>
<dbReference type="STRING" id="1086013.SAMN05421774_104132"/>
<name>A0A1N7NU78_9RHOB</name>
<dbReference type="EMBL" id="FTOT01000004">
    <property type="protein sequence ID" value="SIT01826.1"/>
    <property type="molecule type" value="Genomic_DNA"/>
</dbReference>
<gene>
    <name evidence="4" type="ORF">SAMN05421774_104132</name>
</gene>
<evidence type="ECO:0000313" key="5">
    <source>
        <dbReference type="Proteomes" id="UP000186141"/>
    </source>
</evidence>
<feature type="region of interest" description="Disordered" evidence="1">
    <location>
        <begin position="172"/>
        <end position="214"/>
    </location>
</feature>
<accession>A0A1N7NU78</accession>
<dbReference type="Proteomes" id="UP000186141">
    <property type="component" value="Unassembled WGS sequence"/>
</dbReference>